<dbReference type="EMBL" id="PQNY01000001">
    <property type="protein sequence ID" value="POS03095.1"/>
    <property type="molecule type" value="Genomic_DNA"/>
</dbReference>
<organism evidence="1 2">
    <name type="scientific">Flavobacterium croceum DSM 17960</name>
    <dbReference type="NCBI Taxonomy" id="1121886"/>
    <lineage>
        <taxon>Bacteria</taxon>
        <taxon>Pseudomonadati</taxon>
        <taxon>Bacteroidota</taxon>
        <taxon>Flavobacteriia</taxon>
        <taxon>Flavobacteriales</taxon>
        <taxon>Flavobacteriaceae</taxon>
        <taxon>Flavobacterium</taxon>
    </lineage>
</organism>
<evidence type="ECO:0008006" key="3">
    <source>
        <dbReference type="Google" id="ProtNLM"/>
    </source>
</evidence>
<accession>A0A2S4NBM3</accession>
<dbReference type="AlphaFoldDB" id="A0A2S4NBM3"/>
<comment type="caution">
    <text evidence="1">The sequence shown here is derived from an EMBL/GenBank/DDBJ whole genome shotgun (WGS) entry which is preliminary data.</text>
</comment>
<dbReference type="RefSeq" id="WP_103724836.1">
    <property type="nucleotide sequence ID" value="NZ_PQNY01000001.1"/>
</dbReference>
<dbReference type="OrthoDB" id="893802at2"/>
<protein>
    <recommendedName>
        <fullName evidence="3">Lipoprotein</fullName>
    </recommendedName>
</protein>
<sequence length="135" mass="15413">MKKQLLSLACVGLFISCNPNDDTDNFVTNVYPVNTVEMPNKFAVDSITQIPLTFNRPSSCHFLDGFYYEKSDFTRTVAVLLTANRDQACQTVVTPTQTVLKFKPQVQGTYHFKFWKGENPQGIDDFFEYDVVVDH</sequence>
<keyword evidence="2" id="KW-1185">Reference proteome</keyword>
<reference evidence="1 2" key="1">
    <citation type="submission" date="2018-01" db="EMBL/GenBank/DDBJ databases">
        <title>Genomic Encyclopedia of Type Strains, Phase I: the one thousand microbial genomes (KMG-I) project.</title>
        <authorList>
            <person name="Goeker M."/>
        </authorList>
    </citation>
    <scope>NUCLEOTIDE SEQUENCE [LARGE SCALE GENOMIC DNA]</scope>
    <source>
        <strain evidence="1 2">DSM 17960</strain>
    </source>
</reference>
<dbReference type="Proteomes" id="UP000237056">
    <property type="component" value="Unassembled WGS sequence"/>
</dbReference>
<dbReference type="PROSITE" id="PS51257">
    <property type="entry name" value="PROKAR_LIPOPROTEIN"/>
    <property type="match status" value="1"/>
</dbReference>
<proteinExistence type="predicted"/>
<name>A0A2S4NBM3_9FLAO</name>
<gene>
    <name evidence="1" type="ORF">Q361_101200</name>
</gene>
<evidence type="ECO:0000313" key="1">
    <source>
        <dbReference type="EMBL" id="POS03095.1"/>
    </source>
</evidence>
<evidence type="ECO:0000313" key="2">
    <source>
        <dbReference type="Proteomes" id="UP000237056"/>
    </source>
</evidence>